<keyword evidence="1" id="KW-0106">Calcium</keyword>
<evidence type="ECO:0000313" key="4">
    <source>
        <dbReference type="EMBL" id="KAG2404920.1"/>
    </source>
</evidence>
<feature type="compositionally biased region" description="Low complexity" evidence="2">
    <location>
        <begin position="49"/>
        <end position="61"/>
    </location>
</feature>
<gene>
    <name evidence="4" type="ORF">HKW66_Vig0041750</name>
</gene>
<protein>
    <submittedName>
        <fullName evidence="4">Putative respiratory burst oxidase-like protein</fullName>
    </submittedName>
</protein>
<evidence type="ECO:0000256" key="2">
    <source>
        <dbReference type="SAM" id="MobiDB-lite"/>
    </source>
</evidence>
<dbReference type="Gene3D" id="1.10.238.10">
    <property type="entry name" value="EF-hand"/>
    <property type="match status" value="1"/>
</dbReference>
<dbReference type="CDD" id="cd00051">
    <property type="entry name" value="EFh"/>
    <property type="match status" value="1"/>
</dbReference>
<dbReference type="PROSITE" id="PS00018">
    <property type="entry name" value="EF_HAND_1"/>
    <property type="match status" value="1"/>
</dbReference>
<dbReference type="InterPro" id="IPR011992">
    <property type="entry name" value="EF-hand-dom_pair"/>
</dbReference>
<sequence>MSSDKEGKDESSTWILESIQIHPADRSIRDEDDEPSPNASPVLKSPSEGSQSNVRNRNVNQGNGGRKMVRVESGAARGIKGLRFLDRTVTGKEADAWRSIEKRFTQHAVDGKLSKDKFGICMGMGPESKDFAGELYEALARRRKICTENGITLAEARVFWEDMTSKDLESRLQVFFDMCDKNGDGRLSEEEVKEMWQLETLLKEMVSSEDGPKKVNNTKAMNLSKAMIPSKLISYPKDQFMAILGDGFNYKQPDYITLVKSIPGVTGITWMYLVIPLSLYAFERIHPFFKVPIEGVNIAGNLYAGLNPDKNAFCKTKLEKSVLTISKHASNFSDRCILLWKSYSYKGIEEPLPRVQPKHIYPLSVSQGELLKEKFTQHQN</sequence>
<dbReference type="GO" id="GO:0004601">
    <property type="term" value="F:peroxidase activity"/>
    <property type="evidence" value="ECO:0007669"/>
    <property type="project" value="InterPro"/>
</dbReference>
<proteinExistence type="predicted"/>
<organism evidence="4 5">
    <name type="scientific">Phaseolus angularis</name>
    <name type="common">Azuki bean</name>
    <name type="synonym">Vigna angularis</name>
    <dbReference type="NCBI Taxonomy" id="3914"/>
    <lineage>
        <taxon>Eukaryota</taxon>
        <taxon>Viridiplantae</taxon>
        <taxon>Streptophyta</taxon>
        <taxon>Embryophyta</taxon>
        <taxon>Tracheophyta</taxon>
        <taxon>Spermatophyta</taxon>
        <taxon>Magnoliopsida</taxon>
        <taxon>eudicotyledons</taxon>
        <taxon>Gunneridae</taxon>
        <taxon>Pentapetalae</taxon>
        <taxon>rosids</taxon>
        <taxon>fabids</taxon>
        <taxon>Fabales</taxon>
        <taxon>Fabaceae</taxon>
        <taxon>Papilionoideae</taxon>
        <taxon>50 kb inversion clade</taxon>
        <taxon>NPAAA clade</taxon>
        <taxon>indigoferoid/millettioid clade</taxon>
        <taxon>Phaseoleae</taxon>
        <taxon>Vigna</taxon>
    </lineage>
</organism>
<feature type="domain" description="EF-hand" evidence="3">
    <location>
        <begin position="167"/>
        <end position="202"/>
    </location>
</feature>
<dbReference type="SMART" id="SM00054">
    <property type="entry name" value="EFh"/>
    <property type="match status" value="1"/>
</dbReference>
<dbReference type="InterPro" id="IPR013623">
    <property type="entry name" value="NADPH_Ox"/>
</dbReference>
<dbReference type="GO" id="GO:0005509">
    <property type="term" value="F:calcium ion binding"/>
    <property type="evidence" value="ECO:0007669"/>
    <property type="project" value="InterPro"/>
</dbReference>
<reference evidence="4 5" key="1">
    <citation type="submission" date="2020-05" db="EMBL/GenBank/DDBJ databases">
        <title>Vigna angularis (adzuki bean) Var. LongXiaoDou No. 4 denovo assembly.</title>
        <authorList>
            <person name="Xiang H."/>
        </authorList>
    </citation>
    <scope>NUCLEOTIDE SEQUENCE [LARGE SCALE GENOMIC DNA]</scope>
    <source>
        <tissue evidence="4">Leaf</tissue>
    </source>
</reference>
<dbReference type="EMBL" id="JABFOF010000002">
    <property type="protein sequence ID" value="KAG2404920.1"/>
    <property type="molecule type" value="Genomic_DNA"/>
</dbReference>
<feature type="region of interest" description="Disordered" evidence="2">
    <location>
        <begin position="1"/>
        <end position="71"/>
    </location>
</feature>
<dbReference type="AlphaFoldDB" id="A0A8T0KX33"/>
<feature type="compositionally biased region" description="Basic and acidic residues" evidence="2">
    <location>
        <begin position="1"/>
        <end position="11"/>
    </location>
</feature>
<dbReference type="PROSITE" id="PS50222">
    <property type="entry name" value="EF_HAND_2"/>
    <property type="match status" value="1"/>
</dbReference>
<dbReference type="InterPro" id="IPR002048">
    <property type="entry name" value="EF_hand_dom"/>
</dbReference>
<comment type="caution">
    <text evidence="4">The sequence shown here is derived from an EMBL/GenBank/DDBJ whole genome shotgun (WGS) entry which is preliminary data.</text>
</comment>
<dbReference type="Proteomes" id="UP000743370">
    <property type="component" value="Unassembled WGS sequence"/>
</dbReference>
<evidence type="ECO:0000259" key="3">
    <source>
        <dbReference type="PROSITE" id="PS50222"/>
    </source>
</evidence>
<accession>A0A8T0KX33</accession>
<evidence type="ECO:0000313" key="5">
    <source>
        <dbReference type="Proteomes" id="UP000743370"/>
    </source>
</evidence>
<name>A0A8T0KX33_PHAAN</name>
<dbReference type="InterPro" id="IPR018247">
    <property type="entry name" value="EF_Hand_1_Ca_BS"/>
</dbReference>
<dbReference type="GO" id="GO:0050664">
    <property type="term" value="F:oxidoreductase activity, acting on NAD(P)H, oxygen as acceptor"/>
    <property type="evidence" value="ECO:0007669"/>
    <property type="project" value="InterPro"/>
</dbReference>
<dbReference type="SUPFAM" id="SSF47473">
    <property type="entry name" value="EF-hand"/>
    <property type="match status" value="1"/>
</dbReference>
<dbReference type="Pfam" id="PF08414">
    <property type="entry name" value="NADPH_Ox"/>
    <property type="match status" value="1"/>
</dbReference>
<evidence type="ECO:0000256" key="1">
    <source>
        <dbReference type="ARBA" id="ARBA00022837"/>
    </source>
</evidence>